<comment type="caution">
    <text evidence="1">The sequence shown here is derived from an EMBL/GenBank/DDBJ whole genome shotgun (WGS) entry which is preliminary data.</text>
</comment>
<name>A0ABW7K9Z9_9NOCA</name>
<proteinExistence type="predicted"/>
<organism evidence="1 4">
    <name type="scientific">Antrihabitans spumae</name>
    <dbReference type="NCBI Taxonomy" id="3373370"/>
    <lineage>
        <taxon>Bacteria</taxon>
        <taxon>Bacillati</taxon>
        <taxon>Actinomycetota</taxon>
        <taxon>Actinomycetes</taxon>
        <taxon>Mycobacteriales</taxon>
        <taxon>Nocardiaceae</taxon>
        <taxon>Antrihabitans</taxon>
    </lineage>
</organism>
<dbReference type="Proteomes" id="UP001609176">
    <property type="component" value="Unassembled WGS sequence"/>
</dbReference>
<evidence type="ECO:0000313" key="2">
    <source>
        <dbReference type="EMBL" id="MFH5242251.1"/>
    </source>
</evidence>
<keyword evidence="4" id="KW-1185">Reference proteome</keyword>
<gene>
    <name evidence="2" type="ORF">ACHIPV_10190</name>
    <name evidence="1" type="ORF">ACHIRB_25575</name>
</gene>
<dbReference type="RefSeq" id="WP_395124260.1">
    <property type="nucleotide sequence ID" value="NZ_JBIMSN010000126.1"/>
</dbReference>
<evidence type="ECO:0000313" key="4">
    <source>
        <dbReference type="Proteomes" id="UP001609219"/>
    </source>
</evidence>
<evidence type="ECO:0000313" key="1">
    <source>
        <dbReference type="EMBL" id="MFH5231914.1"/>
    </source>
</evidence>
<dbReference type="EMBL" id="JBIMSN010000126">
    <property type="protein sequence ID" value="MFH5231914.1"/>
    <property type="molecule type" value="Genomic_DNA"/>
</dbReference>
<dbReference type="EMBL" id="JBIMSP010000012">
    <property type="protein sequence ID" value="MFH5242251.1"/>
    <property type="molecule type" value="Genomic_DNA"/>
</dbReference>
<reference evidence="3 4" key="1">
    <citation type="submission" date="2024-10" db="EMBL/GenBank/DDBJ databases">
        <authorList>
            <person name="Riesco R."/>
        </authorList>
    </citation>
    <scope>NUCLEOTIDE SEQUENCE [LARGE SCALE GENOMIC DNA]</scope>
    <source>
        <strain evidence="2 3">NCIMB 15448</strain>
        <strain evidence="1 4">NCIMB 15450</strain>
    </source>
</reference>
<sequence>MPDRLTDEQIAEWGTDIAVVEDIWPTIRTYVYGVFDKGFARGRAVEVEQRKAEHHG</sequence>
<protein>
    <submittedName>
        <fullName evidence="1">Uncharacterized protein</fullName>
    </submittedName>
</protein>
<accession>A0ABW7K9Z9</accession>
<dbReference type="Proteomes" id="UP001609219">
    <property type="component" value="Unassembled WGS sequence"/>
</dbReference>
<evidence type="ECO:0000313" key="3">
    <source>
        <dbReference type="Proteomes" id="UP001609176"/>
    </source>
</evidence>